<comment type="caution">
    <text evidence="1">The sequence shown here is derived from an EMBL/GenBank/DDBJ whole genome shotgun (WGS) entry which is preliminary data.</text>
</comment>
<dbReference type="EMBL" id="JBJUIK010000003">
    <property type="protein sequence ID" value="KAL3533356.1"/>
    <property type="molecule type" value="Genomic_DNA"/>
</dbReference>
<organism evidence="1 2">
    <name type="scientific">Cinchona calisaya</name>
    <dbReference type="NCBI Taxonomy" id="153742"/>
    <lineage>
        <taxon>Eukaryota</taxon>
        <taxon>Viridiplantae</taxon>
        <taxon>Streptophyta</taxon>
        <taxon>Embryophyta</taxon>
        <taxon>Tracheophyta</taxon>
        <taxon>Spermatophyta</taxon>
        <taxon>Magnoliopsida</taxon>
        <taxon>eudicotyledons</taxon>
        <taxon>Gunneridae</taxon>
        <taxon>Pentapetalae</taxon>
        <taxon>asterids</taxon>
        <taxon>lamiids</taxon>
        <taxon>Gentianales</taxon>
        <taxon>Rubiaceae</taxon>
        <taxon>Cinchonoideae</taxon>
        <taxon>Cinchoneae</taxon>
        <taxon>Cinchona</taxon>
    </lineage>
</organism>
<dbReference type="Proteomes" id="UP001630127">
    <property type="component" value="Unassembled WGS sequence"/>
</dbReference>
<name>A0ABD3AQ80_9GENT</name>
<proteinExistence type="predicted"/>
<reference evidence="1 2" key="1">
    <citation type="submission" date="2024-11" db="EMBL/GenBank/DDBJ databases">
        <title>A near-complete genome assembly of Cinchona calisaya.</title>
        <authorList>
            <person name="Lian D.C."/>
            <person name="Zhao X.W."/>
            <person name="Wei L."/>
        </authorList>
    </citation>
    <scope>NUCLEOTIDE SEQUENCE [LARGE SCALE GENOMIC DNA]</scope>
    <source>
        <tissue evidence="1">Nenye</tissue>
    </source>
</reference>
<gene>
    <name evidence="1" type="ORF">ACH5RR_006877</name>
</gene>
<dbReference type="AlphaFoldDB" id="A0ABD3AQ80"/>
<evidence type="ECO:0000313" key="2">
    <source>
        <dbReference type="Proteomes" id="UP001630127"/>
    </source>
</evidence>
<sequence>MEEVHDDMFSKKVGKEYRSHCLVAAEVQKVPLNFPKGDHGVLEIIISIDLSKATLICGTIYLFALNLLACAYYNSLVTNYHGQIALTFDSNTSIMEKRLAVAQEKFSKATNHFGNMIRELELKVKDMNGQAI</sequence>
<evidence type="ECO:0000313" key="1">
    <source>
        <dbReference type="EMBL" id="KAL3533356.1"/>
    </source>
</evidence>
<accession>A0ABD3AQ80</accession>
<protein>
    <submittedName>
        <fullName evidence="1">Uncharacterized protein</fullName>
    </submittedName>
</protein>
<keyword evidence="2" id="KW-1185">Reference proteome</keyword>